<dbReference type="InterPro" id="IPR018362">
    <property type="entry name" value="CCAAT-binding_factor_CS"/>
</dbReference>
<dbReference type="EMBL" id="HBUF01047279">
    <property type="protein sequence ID" value="CAG6620234.1"/>
    <property type="molecule type" value="Transcribed_RNA"/>
</dbReference>
<dbReference type="EMBL" id="HBUF01374322">
    <property type="protein sequence ID" value="CAG6727584.1"/>
    <property type="molecule type" value="Transcribed_RNA"/>
</dbReference>
<dbReference type="GO" id="GO:0003700">
    <property type="term" value="F:DNA-binding transcription factor activity"/>
    <property type="evidence" value="ECO:0007669"/>
    <property type="project" value="UniProtKB-UniRule"/>
</dbReference>
<comment type="similarity">
    <text evidence="7">Belongs to the NFYA/HAP2 subunit family.</text>
</comment>
<sequence length="297" mass="32322">MDISTGEGGGVTVMQGGRPLQILQTGQVIQGSNGQQIVIHAIPQSSTPNILQQTLQLASSPNGQLQVVPIQGGGGHQLVVQQQPAQQTAQILQTADGQTFFYSPVQVDNPAPVQQPTLININGNIMQLSSPVTQTTANTPQSPPQQNIVMMTVPNPSSSPTPSAPSTVLPVVPPSELLEEEPLYVNAKQYKRILKRRQARAKLEAEGKIPKSRQKYLHESRHKHAMNRIRGEGGRFHSGSVKKMQEHMRQQQQQLVQQTHQHILQGRLQGIVSNGSGQNSFIIETSSGQMQIGDMMS</sequence>
<evidence type="ECO:0000256" key="6">
    <source>
        <dbReference type="ARBA" id="ARBA00023242"/>
    </source>
</evidence>
<organism evidence="8">
    <name type="scientific">Cacopsylla melanoneura</name>
    <dbReference type="NCBI Taxonomy" id="428564"/>
    <lineage>
        <taxon>Eukaryota</taxon>
        <taxon>Metazoa</taxon>
        <taxon>Ecdysozoa</taxon>
        <taxon>Arthropoda</taxon>
        <taxon>Hexapoda</taxon>
        <taxon>Insecta</taxon>
        <taxon>Pterygota</taxon>
        <taxon>Neoptera</taxon>
        <taxon>Paraneoptera</taxon>
        <taxon>Hemiptera</taxon>
        <taxon>Sternorrhyncha</taxon>
        <taxon>Psylloidea</taxon>
        <taxon>Psyllidae</taxon>
        <taxon>Psyllinae</taxon>
        <taxon>Cacopsylla</taxon>
    </lineage>
</organism>
<dbReference type="PANTHER" id="PTHR12632">
    <property type="entry name" value="TRANSCRIPTION FACTOR NF-Y ALPHA-RELATED"/>
    <property type="match status" value="1"/>
</dbReference>
<dbReference type="EMBL" id="HBUF01374324">
    <property type="protein sequence ID" value="CAG6727586.1"/>
    <property type="molecule type" value="Transcribed_RNA"/>
</dbReference>
<protein>
    <recommendedName>
        <fullName evidence="7">Nuclear transcription factor Y subunit</fullName>
    </recommendedName>
</protein>
<dbReference type="EMBL" id="HBUF01047277">
    <property type="protein sequence ID" value="CAG6620228.1"/>
    <property type="molecule type" value="Transcribed_RNA"/>
</dbReference>
<dbReference type="PROSITE" id="PS00686">
    <property type="entry name" value="NFYA_HAP2_1"/>
    <property type="match status" value="1"/>
</dbReference>
<comment type="subcellular location">
    <subcellularLocation>
        <location evidence="1 7">Nucleus</location>
    </subcellularLocation>
</comment>
<evidence type="ECO:0000256" key="2">
    <source>
        <dbReference type="ARBA" id="ARBA00023015"/>
    </source>
</evidence>
<keyword evidence="2 7" id="KW-0805">Transcription regulation</keyword>
<dbReference type="GO" id="GO:0016602">
    <property type="term" value="C:CCAAT-binding factor complex"/>
    <property type="evidence" value="ECO:0007669"/>
    <property type="project" value="InterPro"/>
</dbReference>
<keyword evidence="4" id="KW-0010">Activator</keyword>
<evidence type="ECO:0000256" key="5">
    <source>
        <dbReference type="ARBA" id="ARBA00023163"/>
    </source>
</evidence>
<dbReference type="GO" id="GO:0003677">
    <property type="term" value="F:DNA binding"/>
    <property type="evidence" value="ECO:0007669"/>
    <property type="project" value="UniProtKB-KW"/>
</dbReference>
<evidence type="ECO:0000256" key="7">
    <source>
        <dbReference type="RuleBase" id="RU367155"/>
    </source>
</evidence>
<reference evidence="8" key="1">
    <citation type="submission" date="2021-05" db="EMBL/GenBank/DDBJ databases">
        <authorList>
            <person name="Alioto T."/>
            <person name="Alioto T."/>
            <person name="Gomez Garrido J."/>
        </authorList>
    </citation>
    <scope>NUCLEOTIDE SEQUENCE</scope>
</reference>
<dbReference type="SMART" id="SM00521">
    <property type="entry name" value="CBF"/>
    <property type="match status" value="1"/>
</dbReference>
<dbReference type="EMBL" id="HBUF01571116">
    <property type="protein sequence ID" value="CAG6766595.1"/>
    <property type="molecule type" value="Transcribed_RNA"/>
</dbReference>
<evidence type="ECO:0000313" key="8">
    <source>
        <dbReference type="EMBL" id="CAG6620231.1"/>
    </source>
</evidence>
<dbReference type="PROSITE" id="PS51152">
    <property type="entry name" value="NFYA_HAP2_2"/>
    <property type="match status" value="1"/>
</dbReference>
<dbReference type="EMBL" id="HBUF01374323">
    <property type="protein sequence ID" value="CAG6727585.1"/>
    <property type="molecule type" value="Transcribed_RNA"/>
</dbReference>
<comment type="subunit">
    <text evidence="7">Heterotrimer.</text>
</comment>
<keyword evidence="6 7" id="KW-0539">Nucleus</keyword>
<dbReference type="Gene3D" id="6.10.250.2430">
    <property type="match status" value="1"/>
</dbReference>
<name>A0A8D8M441_9HEMI</name>
<dbReference type="InterPro" id="IPR001289">
    <property type="entry name" value="NFYA"/>
</dbReference>
<dbReference type="EMBL" id="HBUF01374325">
    <property type="protein sequence ID" value="CAG6727587.1"/>
    <property type="molecule type" value="Transcribed_RNA"/>
</dbReference>
<keyword evidence="5 7" id="KW-0804">Transcription</keyword>
<evidence type="ECO:0000256" key="3">
    <source>
        <dbReference type="ARBA" id="ARBA00023125"/>
    </source>
</evidence>
<evidence type="ECO:0000256" key="4">
    <source>
        <dbReference type="ARBA" id="ARBA00023159"/>
    </source>
</evidence>
<accession>A0A8D8M441</accession>
<proteinExistence type="inferred from homology"/>
<dbReference type="EMBL" id="HBUF01571115">
    <property type="protein sequence ID" value="CAG6766594.1"/>
    <property type="molecule type" value="Transcribed_RNA"/>
</dbReference>
<dbReference type="PRINTS" id="PR00616">
    <property type="entry name" value="CCAATSUBUNTB"/>
</dbReference>
<comment type="function">
    <text evidence="7">Component of the sequence-specific heterotrimeric transcription factor (NF-Y) which specifically recognizes a 5'-CCAAT-3' box motif found in the promoters of its target genes.</text>
</comment>
<dbReference type="Pfam" id="PF02045">
    <property type="entry name" value="CBFB_NFYA"/>
    <property type="match status" value="1"/>
</dbReference>
<keyword evidence="3 7" id="KW-0238">DNA-binding</keyword>
<dbReference type="EMBL" id="HBUF01047278">
    <property type="protein sequence ID" value="CAG6620231.1"/>
    <property type="molecule type" value="Transcribed_RNA"/>
</dbReference>
<dbReference type="AlphaFoldDB" id="A0A8D8M441"/>
<evidence type="ECO:0000256" key="1">
    <source>
        <dbReference type="ARBA" id="ARBA00004123"/>
    </source>
</evidence>